<dbReference type="Gene3D" id="3.30.160.60">
    <property type="entry name" value="Classic Zinc Finger"/>
    <property type="match status" value="1"/>
</dbReference>
<organism evidence="4 5">
    <name type="scientific">Mya arenaria</name>
    <name type="common">Soft-shell clam</name>
    <dbReference type="NCBI Taxonomy" id="6604"/>
    <lineage>
        <taxon>Eukaryota</taxon>
        <taxon>Metazoa</taxon>
        <taxon>Spiralia</taxon>
        <taxon>Lophotrochozoa</taxon>
        <taxon>Mollusca</taxon>
        <taxon>Bivalvia</taxon>
        <taxon>Autobranchia</taxon>
        <taxon>Heteroconchia</taxon>
        <taxon>Euheterodonta</taxon>
        <taxon>Imparidentia</taxon>
        <taxon>Neoheterodontei</taxon>
        <taxon>Myida</taxon>
        <taxon>Myoidea</taxon>
        <taxon>Myidae</taxon>
        <taxon>Mya</taxon>
    </lineage>
</organism>
<keyword evidence="1" id="KW-0863">Zinc-finger</keyword>
<dbReference type="InterPro" id="IPR047153">
    <property type="entry name" value="TRIM45/56/19-like"/>
</dbReference>
<name>A0ABY7G0P4_MYAAR</name>
<reference evidence="4" key="1">
    <citation type="submission" date="2022-11" db="EMBL/GenBank/DDBJ databases">
        <title>Centuries of genome instability and evolution in soft-shell clam transmissible cancer (bioRxiv).</title>
        <authorList>
            <person name="Hart S.F.M."/>
            <person name="Yonemitsu M.A."/>
            <person name="Giersch R.M."/>
            <person name="Beal B.F."/>
            <person name="Arriagada G."/>
            <person name="Davis B.W."/>
            <person name="Ostrander E.A."/>
            <person name="Goff S.P."/>
            <person name="Metzger M.J."/>
        </authorList>
    </citation>
    <scope>NUCLEOTIDE SEQUENCE</scope>
    <source>
        <strain evidence="4">MELC-2E11</strain>
        <tissue evidence="4">Siphon/mantle</tissue>
    </source>
</reference>
<evidence type="ECO:0000256" key="2">
    <source>
        <dbReference type="SAM" id="Coils"/>
    </source>
</evidence>
<dbReference type="InterPro" id="IPR000315">
    <property type="entry name" value="Znf_B-box"/>
</dbReference>
<evidence type="ECO:0000313" key="5">
    <source>
        <dbReference type="Proteomes" id="UP001164746"/>
    </source>
</evidence>
<dbReference type="PANTHER" id="PTHR25462:SF296">
    <property type="entry name" value="MEIOTIC P26, ISOFORM F"/>
    <property type="match status" value="1"/>
</dbReference>
<sequence length="482" mass="54892">MASNFGSSFYQTSDLIHDFACSPCKDDGLNNEAQFFCDECKKYYCNNCVNLHNKLFRTHLVLGRQDVSKWVGYAGLSPIEACDKHGDKKLELFCEDHDELCCHMCVSLTHRMCHSIAHIPNLAATVKTTPEFKQFPTNVRLTTTKLQTLTDKRENNKKSIKENRNKILAEIKTLRKKVNDKFDEIEKKTNDILQDQLHEADDLLQEDIDKCTQLYDKIKYFLETIQSKQDNNSSYIAYKKCKDKMSEAESLLQDLSVKPDMILTFQADPRIEKFLSGLNTPGEIFDQNFVFKVKNKSQYKVTVKSDKRECMITGICELPGGEILITDYNNQKVKLLDSKYQVTATCNLPDKPRHICHIAANEAAVTLGDKSVLFITMTGCTLSVTRKLTFPHYCYGISHHNGNLYIGSSKAIYQYTMLGQLVKAIYEDNSARVAVGKFTVSRDGTNIYIPDPYHNKLITIDTSGNILSTLQDLDFDWPTSVC</sequence>
<dbReference type="PROSITE" id="PS50119">
    <property type="entry name" value="ZF_BBOX"/>
    <property type="match status" value="2"/>
</dbReference>
<dbReference type="SUPFAM" id="SSF57845">
    <property type="entry name" value="B-box zinc-binding domain"/>
    <property type="match status" value="1"/>
</dbReference>
<evidence type="ECO:0000259" key="3">
    <source>
        <dbReference type="PROSITE" id="PS50119"/>
    </source>
</evidence>
<dbReference type="EMBL" id="CP111025">
    <property type="protein sequence ID" value="WAR26708.1"/>
    <property type="molecule type" value="Genomic_DNA"/>
</dbReference>
<dbReference type="Pfam" id="PF00643">
    <property type="entry name" value="zf-B_box"/>
    <property type="match status" value="1"/>
</dbReference>
<protein>
    <submittedName>
        <fullName evidence="4">TRI33-like protein</fullName>
    </submittedName>
</protein>
<proteinExistence type="predicted"/>
<keyword evidence="2" id="KW-0175">Coiled coil</keyword>
<evidence type="ECO:0000256" key="1">
    <source>
        <dbReference type="PROSITE-ProRule" id="PRU00024"/>
    </source>
</evidence>
<keyword evidence="1" id="KW-0862">Zinc</keyword>
<feature type="domain" description="B box-type" evidence="3">
    <location>
        <begin position="77"/>
        <end position="119"/>
    </location>
</feature>
<feature type="domain" description="B box-type" evidence="3">
    <location>
        <begin position="21"/>
        <end position="64"/>
    </location>
</feature>
<dbReference type="PANTHER" id="PTHR25462">
    <property type="entry name" value="BONUS, ISOFORM C-RELATED"/>
    <property type="match status" value="1"/>
</dbReference>
<evidence type="ECO:0000313" key="4">
    <source>
        <dbReference type="EMBL" id="WAR26708.1"/>
    </source>
</evidence>
<keyword evidence="5" id="KW-1185">Reference proteome</keyword>
<dbReference type="CDD" id="cd19757">
    <property type="entry name" value="Bbox1"/>
    <property type="match status" value="1"/>
</dbReference>
<feature type="coiled-coil region" evidence="2">
    <location>
        <begin position="146"/>
        <end position="191"/>
    </location>
</feature>
<keyword evidence="1" id="KW-0479">Metal-binding</keyword>
<dbReference type="Proteomes" id="UP001164746">
    <property type="component" value="Chromosome 14"/>
</dbReference>
<feature type="non-terminal residue" evidence="4">
    <location>
        <position position="482"/>
    </location>
</feature>
<gene>
    <name evidence="4" type="ORF">MAR_012412</name>
</gene>
<dbReference type="SUPFAM" id="SSF63825">
    <property type="entry name" value="YWTD domain"/>
    <property type="match status" value="1"/>
</dbReference>
<accession>A0ABY7G0P4</accession>